<dbReference type="InterPro" id="IPR043129">
    <property type="entry name" value="ATPase_NBD"/>
</dbReference>
<evidence type="ECO:0000313" key="2">
    <source>
        <dbReference type="Proteomes" id="UP000000365"/>
    </source>
</evidence>
<keyword evidence="2" id="KW-1185">Reference proteome</keyword>
<dbReference type="Gene3D" id="3.30.420.40">
    <property type="match status" value="2"/>
</dbReference>
<sequence length="323" mass="34354">MSNESTSSSTMDDHSYVAAVDLGATHLRAGIIDEEGEIQAFSQNEVKDCQSAVDIRLLICSMIEDLGETSGITPKAIGVSTAGPVDLKTGSVVGSPNMKCEQIFLAGPLEERFGIQVTMMTDCKAGVLGEYYFGGAKDAETLVYLTFSTGIGAGVLERGKLLCGSNGNASEAGHFLVDTTWNLPCGCGGTGHWEAYASGTGIPNFFQAWREARGDSEPKSSLNAGQILYIGNWGNPLFSSFCDELAKINGRGISSVIAAYNPDLIVMDGPIVRNYPSLIAGRMTEYIDHYLTIPEIRISALEGKGPLLGASVSAFKALERRKL</sequence>
<dbReference type="KEGG" id="mla:Mlab_1668"/>
<dbReference type="GeneID" id="4794701"/>
<reference evidence="1 2" key="1">
    <citation type="journal article" date="2009" name="Stand. Genomic Sci.">
        <title>Complete genome sequence of Methanocorpusculum labreanum type strain Z.</title>
        <authorList>
            <person name="Anderson I.J."/>
            <person name="Sieprawska-Lupa M."/>
            <person name="Goltsman E."/>
            <person name="Lapidus A."/>
            <person name="Copeland A."/>
            <person name="Glavina Del Rio T."/>
            <person name="Tice H."/>
            <person name="Dalin E."/>
            <person name="Barry K."/>
            <person name="Pitluck S."/>
            <person name="Hauser L."/>
            <person name="Land M."/>
            <person name="Lucas S."/>
            <person name="Richardson P."/>
            <person name="Whitman W.B."/>
            <person name="Kyrpides N.C."/>
        </authorList>
    </citation>
    <scope>NUCLEOTIDE SEQUENCE [LARGE SCALE GENOMIC DNA]</scope>
    <source>
        <strain evidence="2">ATCC 43576 / DSM 4855 / Z</strain>
    </source>
</reference>
<keyword evidence="1" id="KW-0808">Transferase</keyword>
<dbReference type="Proteomes" id="UP000000365">
    <property type="component" value="Chromosome"/>
</dbReference>
<dbReference type="Pfam" id="PF00480">
    <property type="entry name" value="ROK"/>
    <property type="match status" value="1"/>
</dbReference>
<dbReference type="PANTHER" id="PTHR18964:SF149">
    <property type="entry name" value="BIFUNCTIONAL UDP-N-ACETYLGLUCOSAMINE 2-EPIMERASE_N-ACETYLMANNOSAMINE KINASE"/>
    <property type="match status" value="1"/>
</dbReference>
<dbReference type="GO" id="GO:0004340">
    <property type="term" value="F:glucokinase activity"/>
    <property type="evidence" value="ECO:0007669"/>
    <property type="project" value="UniProtKB-EC"/>
</dbReference>
<gene>
    <name evidence="1" type="ordered locus">Mlab_1668</name>
</gene>
<dbReference type="GO" id="GO:0009384">
    <property type="term" value="F:N-acylmannosamine kinase activity"/>
    <property type="evidence" value="ECO:0007669"/>
    <property type="project" value="TreeGrafter"/>
</dbReference>
<dbReference type="PANTHER" id="PTHR18964">
    <property type="entry name" value="ROK (REPRESSOR, ORF, KINASE) FAMILY"/>
    <property type="match status" value="1"/>
</dbReference>
<name>A2SU23_METLZ</name>
<dbReference type="OrthoDB" id="206224at2157"/>
<dbReference type="GO" id="GO:0008761">
    <property type="term" value="F:UDP-N-acetylglucosamine 2-epimerase activity"/>
    <property type="evidence" value="ECO:0007669"/>
    <property type="project" value="TreeGrafter"/>
</dbReference>
<protein>
    <submittedName>
        <fullName evidence="1">ROK family protein</fullName>
        <ecNumber evidence="1">2.7.1.2</ecNumber>
    </submittedName>
</protein>
<proteinExistence type="predicted"/>
<dbReference type="EMBL" id="CP000559">
    <property type="protein sequence ID" value="ABN07829.1"/>
    <property type="molecule type" value="Genomic_DNA"/>
</dbReference>
<dbReference type="AlphaFoldDB" id="A2SU23"/>
<dbReference type="RefSeq" id="WP_011834032.1">
    <property type="nucleotide sequence ID" value="NC_008942.1"/>
</dbReference>
<dbReference type="STRING" id="410358.Mlab_1668"/>
<accession>A2SU23</accession>
<dbReference type="InterPro" id="IPR000600">
    <property type="entry name" value="ROK"/>
</dbReference>
<dbReference type="HOGENOM" id="CLU_036604_0_1_2"/>
<dbReference type="EC" id="2.7.1.2" evidence="1"/>
<evidence type="ECO:0000313" key="1">
    <source>
        <dbReference type="EMBL" id="ABN07829.1"/>
    </source>
</evidence>
<dbReference type="SUPFAM" id="SSF53067">
    <property type="entry name" value="Actin-like ATPase domain"/>
    <property type="match status" value="1"/>
</dbReference>
<organism evidence="1 2">
    <name type="scientific">Methanocorpusculum labreanum (strain ATCC 43576 / DSM 4855 / Z)</name>
    <dbReference type="NCBI Taxonomy" id="410358"/>
    <lineage>
        <taxon>Archaea</taxon>
        <taxon>Methanobacteriati</taxon>
        <taxon>Methanobacteriota</taxon>
        <taxon>Stenosarchaea group</taxon>
        <taxon>Methanomicrobia</taxon>
        <taxon>Methanomicrobiales</taxon>
        <taxon>Methanocorpusculaceae</taxon>
        <taxon>Methanocorpusculum</taxon>
    </lineage>
</organism>
<dbReference type="eggNOG" id="arCOG04280">
    <property type="taxonomic scope" value="Archaea"/>
</dbReference>